<gene>
    <name evidence="2" type="ORF">K6753_02660</name>
</gene>
<dbReference type="InterPro" id="IPR043129">
    <property type="entry name" value="ATPase_NBD"/>
</dbReference>
<dbReference type="RefSeq" id="WP_223674625.1">
    <property type="nucleotide sequence ID" value="NZ_JAINZW010000001.1"/>
</dbReference>
<name>A0ABS7T3J8_9GAMM</name>
<feature type="region of interest" description="Disordered" evidence="1">
    <location>
        <begin position="376"/>
        <end position="400"/>
    </location>
</feature>
<keyword evidence="3" id="KW-1185">Reference proteome</keyword>
<dbReference type="EMBL" id="JAINZW010000001">
    <property type="protein sequence ID" value="MBZ4038439.1"/>
    <property type="molecule type" value="Genomic_DNA"/>
</dbReference>
<proteinExistence type="predicted"/>
<evidence type="ECO:0000313" key="2">
    <source>
        <dbReference type="EMBL" id="MBZ4038439.1"/>
    </source>
</evidence>
<dbReference type="SUPFAM" id="SSF53067">
    <property type="entry name" value="Actin-like ATPase domain"/>
    <property type="match status" value="1"/>
</dbReference>
<dbReference type="PANTHER" id="PTHR40278:SF1">
    <property type="entry name" value="DNA UTILIZATION PROTEIN HOFN"/>
    <property type="match status" value="1"/>
</dbReference>
<feature type="compositionally biased region" description="Pro residues" evidence="1">
    <location>
        <begin position="377"/>
        <end position="387"/>
    </location>
</feature>
<reference evidence="2 3" key="1">
    <citation type="submission" date="2021-09" db="EMBL/GenBank/DDBJ databases">
        <title>Lysobacter sp. 13A isolated from the river sediment.</title>
        <authorList>
            <person name="Liu H."/>
            <person name="Li S."/>
            <person name="Mao S."/>
        </authorList>
    </citation>
    <scope>NUCLEOTIDE SEQUENCE [LARGE SCALE GENOMIC DNA]</scope>
    <source>
        <strain evidence="2 3">13A</strain>
    </source>
</reference>
<dbReference type="Pfam" id="PF05137">
    <property type="entry name" value="PilN"/>
    <property type="match status" value="1"/>
</dbReference>
<dbReference type="Gene3D" id="3.30.1490.300">
    <property type="match status" value="1"/>
</dbReference>
<sequence length="400" mass="42506">MTPLRDRLGPIGARLRPGAGGTLRAFLAWWAQALASWLPAAWRQALGMDRGRLLLHVDGDDLTLRLHRGGGITDLGTVPGLAPETDLAGLATPATDPLARLLKPRVAELPRWLFLPAASALRRRLVLPAAAADRLRDVVGFEIDRQTPFAPADVAFDARVLGRRESDGQLDVELVAVPRSAITPQTAALGPLASTLAGIDVAAADGAPLGVNLLAPADRHRHRDPWRTWNAVLAAVAVLACGLMLWQVLQNRRAAADAFEQQIAAQAQAGRRAAAARQQLNSLVAGQAFLDRARAERPVAVEVIDELARRLPDETYLEKLSIEGQRLMLIGLSNEAAALVGRLQGSALWRSPALAGALQPDPASGRDRFTLTAELVPPTPVPAPAAPRPATEAADADASR</sequence>
<evidence type="ECO:0000256" key="1">
    <source>
        <dbReference type="SAM" id="MobiDB-lite"/>
    </source>
</evidence>
<dbReference type="InterPro" id="IPR052534">
    <property type="entry name" value="Extracell_DNA_Util/SecSys_Comp"/>
</dbReference>
<organism evidence="2 3">
    <name type="scientific">Novilysobacter selenitireducens</name>
    <dbReference type="NCBI Taxonomy" id="2872639"/>
    <lineage>
        <taxon>Bacteria</taxon>
        <taxon>Pseudomonadati</taxon>
        <taxon>Pseudomonadota</taxon>
        <taxon>Gammaproteobacteria</taxon>
        <taxon>Lysobacterales</taxon>
        <taxon>Lysobacteraceae</taxon>
        <taxon>Novilysobacter</taxon>
    </lineage>
</organism>
<protein>
    <submittedName>
        <fullName evidence="2">PilN domain-containing protein</fullName>
    </submittedName>
</protein>
<accession>A0ABS7T3J8</accession>
<comment type="caution">
    <text evidence="2">The sequence shown here is derived from an EMBL/GenBank/DDBJ whole genome shotgun (WGS) entry which is preliminary data.</text>
</comment>
<dbReference type="InterPro" id="IPR007813">
    <property type="entry name" value="PilN"/>
</dbReference>
<evidence type="ECO:0000313" key="3">
    <source>
        <dbReference type="Proteomes" id="UP001430954"/>
    </source>
</evidence>
<dbReference type="Proteomes" id="UP001430954">
    <property type="component" value="Unassembled WGS sequence"/>
</dbReference>
<dbReference type="PANTHER" id="PTHR40278">
    <property type="entry name" value="DNA UTILIZATION PROTEIN HOFN"/>
    <property type="match status" value="1"/>
</dbReference>